<evidence type="ECO:0000313" key="1">
    <source>
        <dbReference type="EMBL" id="TWT82324.1"/>
    </source>
</evidence>
<protein>
    <submittedName>
        <fullName evidence="1">Uncharacterized protein</fullName>
    </submittedName>
</protein>
<dbReference type="RefSeq" id="WP_146398755.1">
    <property type="nucleotide sequence ID" value="NZ_SJPJ01000001.1"/>
</dbReference>
<reference evidence="1 2" key="1">
    <citation type="submission" date="2019-02" db="EMBL/GenBank/DDBJ databases">
        <title>Deep-cultivation of Planctomycetes and their phenomic and genomic characterization uncovers novel biology.</title>
        <authorList>
            <person name="Wiegand S."/>
            <person name="Jogler M."/>
            <person name="Boedeker C."/>
            <person name="Pinto D."/>
            <person name="Vollmers J."/>
            <person name="Rivas-Marin E."/>
            <person name="Kohn T."/>
            <person name="Peeters S.H."/>
            <person name="Heuer A."/>
            <person name="Rast P."/>
            <person name="Oberbeckmann S."/>
            <person name="Bunk B."/>
            <person name="Jeske O."/>
            <person name="Meyerdierks A."/>
            <person name="Storesund J.E."/>
            <person name="Kallscheuer N."/>
            <person name="Luecker S."/>
            <person name="Lage O.M."/>
            <person name="Pohl T."/>
            <person name="Merkel B.J."/>
            <person name="Hornburger P."/>
            <person name="Mueller R.-W."/>
            <person name="Bruemmer F."/>
            <person name="Labrenz M."/>
            <person name="Spormann A.M."/>
            <person name="Op Den Camp H."/>
            <person name="Overmann J."/>
            <person name="Amann R."/>
            <person name="Jetten M.S.M."/>
            <person name="Mascher T."/>
            <person name="Medema M.H."/>
            <person name="Devos D.P."/>
            <person name="Kaster A.-K."/>
            <person name="Ovreas L."/>
            <person name="Rohde M."/>
            <person name="Galperin M.Y."/>
            <person name="Jogler C."/>
        </authorList>
    </citation>
    <scope>NUCLEOTIDE SEQUENCE [LARGE SCALE GENOMIC DNA]</scope>
    <source>
        <strain evidence="1 2">CA13</strain>
    </source>
</reference>
<dbReference type="EMBL" id="SJPJ01000001">
    <property type="protein sequence ID" value="TWT82324.1"/>
    <property type="molecule type" value="Genomic_DNA"/>
</dbReference>
<accession>A0A5C5Z4Z6</accession>
<sequence length="120" mass="13864">MTASQNEPNRFVQSDLQSENMAATRDQLLAQVLGETLSRRHEDPDTLLQWLCQWRTTLSNIAFGPELCELLVEQVLQYRMGADSGRIPIPLRQNVAAALWNDPESRRRIDRLWQSLETDQ</sequence>
<name>A0A5C5Z4Z6_9BACT</name>
<dbReference type="AlphaFoldDB" id="A0A5C5Z4Z6"/>
<dbReference type="Proteomes" id="UP000315010">
    <property type="component" value="Unassembled WGS sequence"/>
</dbReference>
<keyword evidence="2" id="KW-1185">Reference proteome</keyword>
<comment type="caution">
    <text evidence="1">The sequence shown here is derived from an EMBL/GenBank/DDBJ whole genome shotgun (WGS) entry which is preliminary data.</text>
</comment>
<organism evidence="1 2">
    <name type="scientific">Novipirellula herctigrandis</name>
    <dbReference type="NCBI Taxonomy" id="2527986"/>
    <lineage>
        <taxon>Bacteria</taxon>
        <taxon>Pseudomonadati</taxon>
        <taxon>Planctomycetota</taxon>
        <taxon>Planctomycetia</taxon>
        <taxon>Pirellulales</taxon>
        <taxon>Pirellulaceae</taxon>
        <taxon>Novipirellula</taxon>
    </lineage>
</organism>
<dbReference type="OrthoDB" id="270389at2"/>
<evidence type="ECO:0000313" key="2">
    <source>
        <dbReference type="Proteomes" id="UP000315010"/>
    </source>
</evidence>
<gene>
    <name evidence="1" type="ORF">CA13_37860</name>
</gene>
<proteinExistence type="predicted"/>